<name>A0A1H2SA38_9FLAO</name>
<dbReference type="GO" id="GO:0016788">
    <property type="term" value="F:hydrolase activity, acting on ester bonds"/>
    <property type="evidence" value="ECO:0007669"/>
    <property type="project" value="UniProtKB-ARBA"/>
</dbReference>
<dbReference type="EMBL" id="FNNJ01000001">
    <property type="protein sequence ID" value="SDW28410.1"/>
    <property type="molecule type" value="Genomic_DNA"/>
</dbReference>
<dbReference type="InterPro" id="IPR003140">
    <property type="entry name" value="PLipase/COase/thioEstase"/>
</dbReference>
<evidence type="ECO:0000313" key="5">
    <source>
        <dbReference type="EMBL" id="SDW28410.1"/>
    </source>
</evidence>
<dbReference type="RefSeq" id="WP_090119226.1">
    <property type="nucleotide sequence ID" value="NZ_FNNJ01000001.1"/>
</dbReference>
<dbReference type="InterPro" id="IPR029058">
    <property type="entry name" value="AB_hydrolase_fold"/>
</dbReference>
<dbReference type="SUPFAM" id="SSF52266">
    <property type="entry name" value="SGNH hydrolase"/>
    <property type="match status" value="1"/>
</dbReference>
<feature type="domain" description="Sialate O-acetylesterase" evidence="4">
    <location>
        <begin position="32"/>
        <end position="292"/>
    </location>
</feature>
<reference evidence="5 6" key="1">
    <citation type="submission" date="2016-10" db="EMBL/GenBank/DDBJ databases">
        <authorList>
            <person name="de Groot N.N."/>
        </authorList>
    </citation>
    <scope>NUCLEOTIDE SEQUENCE [LARGE SCALE GENOMIC DNA]</scope>
    <source>
        <strain evidence="5 6">DSM 24956</strain>
    </source>
</reference>
<feature type="domain" description="Phospholipase/carboxylesterase/thioesterase" evidence="3">
    <location>
        <begin position="399"/>
        <end position="487"/>
    </location>
</feature>
<feature type="signal peptide" evidence="2">
    <location>
        <begin position="1"/>
        <end position="22"/>
    </location>
</feature>
<evidence type="ECO:0000256" key="2">
    <source>
        <dbReference type="SAM" id="SignalP"/>
    </source>
</evidence>
<dbReference type="SUPFAM" id="SSF53474">
    <property type="entry name" value="alpha/beta-Hydrolases"/>
    <property type="match status" value="1"/>
</dbReference>
<dbReference type="Pfam" id="PF02230">
    <property type="entry name" value="Abhydrolase_2"/>
    <property type="match status" value="1"/>
</dbReference>
<dbReference type="AlphaFoldDB" id="A0A1H2SA38"/>
<dbReference type="OrthoDB" id="9795554at2"/>
<dbReference type="Proteomes" id="UP000199595">
    <property type="component" value="Unassembled WGS sequence"/>
</dbReference>
<keyword evidence="6" id="KW-1185">Reference proteome</keyword>
<keyword evidence="2" id="KW-0732">Signal</keyword>
<evidence type="ECO:0000259" key="4">
    <source>
        <dbReference type="Pfam" id="PF03629"/>
    </source>
</evidence>
<evidence type="ECO:0000256" key="1">
    <source>
        <dbReference type="ARBA" id="ARBA00022801"/>
    </source>
</evidence>
<gene>
    <name evidence="5" type="ORF">SAMN05444411_101421</name>
</gene>
<sequence length="515" mass="57399">MKFLKITILFSVLILVSCKVEGQESTNASNKVQVVLLAGQSNMAGAGNYDELDEEFHKRIEKISNRVSLSFNGSKAKQLSYFNNKPSEKYNFTKRFGPELSLGLTLAEKNPTKEYLLIKRSQGGTALYGAWNPKWDAEKAKAIEKGEFKQNLKLYEMHIADISKNLKELEAKGKSFEIIGLAWMQGENDAILEASAKGYKNNLKALIKAYRSEFKSPEMPFVVGQINSRYGVEGGAKMVRKGMLNAVYQDYYSAIIKTSTDTSWSDFPKHTDNVHYNSEGQKRLGVAFANSFFDIERKLDVKPFKGLNSLKAGATIRIKTLGKTNMIYNVYTPTSYKKNKLSPIIIAFSPAGNGAGILNQMKESAEKFGLILVGCDKLKNGMKDVALEQKMEDEVMDDILKNIPHDSNRIYLAGFSGGAMRAYSLTTRRPETYAGVIAYGGWLGGKDYQGKKYQSGMSIAIVNGEKDKGANKWKDIDSKTLIKNKCEVKFFSHPSGHKIAPAKITNEVLSWLNTK</sequence>
<dbReference type="STRING" id="762486.SAMN05444411_101421"/>
<dbReference type="InterPro" id="IPR036514">
    <property type="entry name" value="SGNH_hydro_sf"/>
</dbReference>
<protein>
    <submittedName>
        <fullName evidence="5">Phospholipase/Carboxylesterase</fullName>
    </submittedName>
</protein>
<dbReference type="InterPro" id="IPR052940">
    <property type="entry name" value="Carb_Esterase_6"/>
</dbReference>
<dbReference type="PANTHER" id="PTHR31988">
    <property type="entry name" value="ESTERASE, PUTATIVE (DUF303)-RELATED"/>
    <property type="match status" value="1"/>
</dbReference>
<dbReference type="PANTHER" id="PTHR31988:SF19">
    <property type="entry name" value="9-O-ACETYL-N-ACETYLNEURAMINIC ACID DEACETYLASE-RELATED"/>
    <property type="match status" value="1"/>
</dbReference>
<dbReference type="Gene3D" id="3.40.50.1110">
    <property type="entry name" value="SGNH hydrolase"/>
    <property type="match status" value="1"/>
</dbReference>
<evidence type="ECO:0000313" key="6">
    <source>
        <dbReference type="Proteomes" id="UP000199595"/>
    </source>
</evidence>
<organism evidence="5 6">
    <name type="scientific">Lutibacter oricola</name>
    <dbReference type="NCBI Taxonomy" id="762486"/>
    <lineage>
        <taxon>Bacteria</taxon>
        <taxon>Pseudomonadati</taxon>
        <taxon>Bacteroidota</taxon>
        <taxon>Flavobacteriia</taxon>
        <taxon>Flavobacteriales</taxon>
        <taxon>Flavobacteriaceae</taxon>
        <taxon>Lutibacter</taxon>
    </lineage>
</organism>
<evidence type="ECO:0000259" key="3">
    <source>
        <dbReference type="Pfam" id="PF02230"/>
    </source>
</evidence>
<dbReference type="InterPro" id="IPR005181">
    <property type="entry name" value="SASA"/>
</dbReference>
<proteinExistence type="predicted"/>
<feature type="chain" id="PRO_5011667700" evidence="2">
    <location>
        <begin position="23"/>
        <end position="515"/>
    </location>
</feature>
<dbReference type="Gene3D" id="3.40.50.1820">
    <property type="entry name" value="alpha/beta hydrolase"/>
    <property type="match status" value="1"/>
</dbReference>
<accession>A0A1H2SA38</accession>
<keyword evidence="1" id="KW-0378">Hydrolase</keyword>
<dbReference type="Pfam" id="PF03629">
    <property type="entry name" value="SASA"/>
    <property type="match status" value="1"/>
</dbReference>
<dbReference type="PROSITE" id="PS51257">
    <property type="entry name" value="PROKAR_LIPOPROTEIN"/>
    <property type="match status" value="1"/>
</dbReference>